<comment type="caution">
    <text evidence="2">The sequence shown here is derived from an EMBL/GenBank/DDBJ whole genome shotgun (WGS) entry which is preliminary data.</text>
</comment>
<gene>
    <name evidence="2" type="ORF">LNTAR_19332</name>
</gene>
<keyword evidence="1" id="KW-1133">Transmembrane helix</keyword>
<dbReference type="STRING" id="313628.LNTAR_19332"/>
<feature type="transmembrane region" description="Helical" evidence="1">
    <location>
        <begin position="58"/>
        <end position="75"/>
    </location>
</feature>
<evidence type="ECO:0000313" key="3">
    <source>
        <dbReference type="Proteomes" id="UP000004947"/>
    </source>
</evidence>
<proteinExistence type="predicted"/>
<feature type="transmembrane region" description="Helical" evidence="1">
    <location>
        <begin position="34"/>
        <end position="52"/>
    </location>
</feature>
<evidence type="ECO:0000313" key="2">
    <source>
        <dbReference type="EMBL" id="EDM25982.1"/>
    </source>
</evidence>
<reference evidence="2 3" key="1">
    <citation type="journal article" date="2010" name="J. Bacteriol.">
        <title>Genome sequence of Lentisphaera araneosa HTCC2155T, the type species of the order Lentisphaerales in the phylum Lentisphaerae.</title>
        <authorList>
            <person name="Thrash J.C."/>
            <person name="Cho J.C."/>
            <person name="Vergin K.L."/>
            <person name="Morris R.M."/>
            <person name="Giovannoni S.J."/>
        </authorList>
    </citation>
    <scope>NUCLEOTIDE SEQUENCE [LARGE SCALE GENOMIC DNA]</scope>
    <source>
        <strain evidence="2 3">HTCC2155</strain>
    </source>
</reference>
<evidence type="ECO:0008006" key="4">
    <source>
        <dbReference type="Google" id="ProtNLM"/>
    </source>
</evidence>
<organism evidence="2 3">
    <name type="scientific">Lentisphaera araneosa HTCC2155</name>
    <dbReference type="NCBI Taxonomy" id="313628"/>
    <lineage>
        <taxon>Bacteria</taxon>
        <taxon>Pseudomonadati</taxon>
        <taxon>Lentisphaerota</taxon>
        <taxon>Lentisphaeria</taxon>
        <taxon>Lentisphaerales</taxon>
        <taxon>Lentisphaeraceae</taxon>
        <taxon>Lentisphaera</taxon>
    </lineage>
</organism>
<dbReference type="AlphaFoldDB" id="A6DQT2"/>
<dbReference type="RefSeq" id="WP_007280205.1">
    <property type="nucleotide sequence ID" value="NZ_ABCK01000021.1"/>
</dbReference>
<dbReference type="Proteomes" id="UP000004947">
    <property type="component" value="Unassembled WGS sequence"/>
</dbReference>
<accession>A6DQT2</accession>
<evidence type="ECO:0000256" key="1">
    <source>
        <dbReference type="SAM" id="Phobius"/>
    </source>
</evidence>
<name>A6DQT2_9BACT</name>
<keyword evidence="3" id="KW-1185">Reference proteome</keyword>
<protein>
    <recommendedName>
        <fullName evidence="4">YcxB-like protein domain-containing protein</fullName>
    </recommendedName>
</protein>
<dbReference type="EMBL" id="ABCK01000021">
    <property type="protein sequence ID" value="EDM25982.1"/>
    <property type="molecule type" value="Genomic_DNA"/>
</dbReference>
<sequence>MKLNFKSTIEQGVDCQIRQLKINNVYDKNKKTSILVKSSFLFLLMFSMNITLGYHTMIYSILITIIYSLYSFYTYDKNTIKNLYKFGLDSRGTDSPLDAEYEITEKFLIYKFCNDESHFSWKNLETVKMHASDIQVDFGHSGMALLHNEIFPDDETKEIWFKLLKTKEKKT</sequence>
<keyword evidence="1" id="KW-0472">Membrane</keyword>
<keyword evidence="1" id="KW-0812">Transmembrane</keyword>